<protein>
    <submittedName>
        <fullName evidence="1">E2F-associated phospho protein-domain-containing protein</fullName>
    </submittedName>
</protein>
<dbReference type="OrthoDB" id="122464at2759"/>
<dbReference type="InterPro" id="IPR019370">
    <property type="entry name" value="E2F-assoc_phosphoprotein"/>
</dbReference>
<dbReference type="GO" id="GO:0005634">
    <property type="term" value="C:nucleus"/>
    <property type="evidence" value="ECO:0007669"/>
    <property type="project" value="TreeGrafter"/>
</dbReference>
<evidence type="ECO:0000313" key="1">
    <source>
        <dbReference type="EMBL" id="RUP43967.1"/>
    </source>
</evidence>
<dbReference type="EMBL" id="RBNI01009925">
    <property type="protein sequence ID" value="RUP43967.1"/>
    <property type="molecule type" value="Genomic_DNA"/>
</dbReference>
<dbReference type="Pfam" id="PF10238">
    <property type="entry name" value="Eapp_C"/>
    <property type="match status" value="1"/>
</dbReference>
<gene>
    <name evidence="1" type="ORF">BC936DRAFT_150131</name>
</gene>
<dbReference type="PANTHER" id="PTHR15967">
    <property type="entry name" value="E2F-ASSOCIATED PHOSPHOPROTEIN"/>
    <property type="match status" value="1"/>
</dbReference>
<keyword evidence="2" id="KW-1185">Reference proteome</keyword>
<accession>A0A433CZF2</accession>
<reference evidence="1 2" key="1">
    <citation type="journal article" date="2018" name="New Phytol.">
        <title>Phylogenomics of Endogonaceae and evolution of mycorrhizas within Mucoromycota.</title>
        <authorList>
            <person name="Chang Y."/>
            <person name="Desiro A."/>
            <person name="Na H."/>
            <person name="Sandor L."/>
            <person name="Lipzen A."/>
            <person name="Clum A."/>
            <person name="Barry K."/>
            <person name="Grigoriev I.V."/>
            <person name="Martin F.M."/>
            <person name="Stajich J.E."/>
            <person name="Smith M.E."/>
            <person name="Bonito G."/>
            <person name="Spatafora J.W."/>
        </authorList>
    </citation>
    <scope>NUCLEOTIDE SEQUENCE [LARGE SCALE GENOMIC DNA]</scope>
    <source>
        <strain evidence="1 2">GMNB39</strain>
    </source>
</reference>
<name>A0A433CZF2_9FUNG</name>
<dbReference type="Proteomes" id="UP000268093">
    <property type="component" value="Unassembled WGS sequence"/>
</dbReference>
<sequence>MQSTEPQPQEAVKEALYDDVYFDTDSDDNETGGIKADKRVPTNDELLYDPGLDDADEKWLARQINKTMPKTVRTAKDPPVARTDAILTCPMCFTPVCYNCQRHDLYPNQYRAIFITNCHPNRTQRFRYAPSKGGSRKKTPKKGWKSRGATGEEDGEGQPGEPMDMENSEVYYPVECDICATQVAMMDEEEVFHFFNIIAT</sequence>
<proteinExistence type="predicted"/>
<dbReference type="PANTHER" id="PTHR15967:SF0">
    <property type="entry name" value="E2F-ASSOCIATED PHOSPHOPROTEIN"/>
    <property type="match status" value="1"/>
</dbReference>
<organism evidence="1 2">
    <name type="scientific">Jimgerdemannia flammicorona</name>
    <dbReference type="NCBI Taxonomy" id="994334"/>
    <lineage>
        <taxon>Eukaryota</taxon>
        <taxon>Fungi</taxon>
        <taxon>Fungi incertae sedis</taxon>
        <taxon>Mucoromycota</taxon>
        <taxon>Mucoromycotina</taxon>
        <taxon>Endogonomycetes</taxon>
        <taxon>Endogonales</taxon>
        <taxon>Endogonaceae</taxon>
        <taxon>Jimgerdemannia</taxon>
    </lineage>
</organism>
<comment type="caution">
    <text evidence="1">The sequence shown here is derived from an EMBL/GenBank/DDBJ whole genome shotgun (WGS) entry which is preliminary data.</text>
</comment>
<evidence type="ECO:0000313" key="2">
    <source>
        <dbReference type="Proteomes" id="UP000268093"/>
    </source>
</evidence>